<reference evidence="1 2" key="1">
    <citation type="submission" date="2024-03" db="EMBL/GenBank/DDBJ databases">
        <title>A Dehalogenimonas Isolated from Estuarine Sediments Dihaloeliminates Chlorinated Alkanes.</title>
        <authorList>
            <person name="Yang Y."/>
            <person name="Wang H."/>
        </authorList>
    </citation>
    <scope>NUCLEOTIDE SEQUENCE [LARGE SCALE GENOMIC DNA]</scope>
    <source>
        <strain evidence="1 2">W</strain>
    </source>
</reference>
<dbReference type="InterPro" id="IPR005358">
    <property type="entry name" value="Puta_zinc/iron-chelating_dom"/>
</dbReference>
<evidence type="ECO:0000313" key="1">
    <source>
        <dbReference type="EMBL" id="WWX25253.1"/>
    </source>
</evidence>
<protein>
    <submittedName>
        <fullName evidence="1">YkgJ family cysteine cluster protein</fullName>
    </submittedName>
</protein>
<name>A0ABZ2J2Z1_9CHLR</name>
<dbReference type="EMBL" id="CP146612">
    <property type="protein sequence ID" value="WWX25253.1"/>
    <property type="molecule type" value="Genomic_DNA"/>
</dbReference>
<keyword evidence="2" id="KW-1185">Reference proteome</keyword>
<dbReference type="Pfam" id="PF03692">
    <property type="entry name" value="CxxCxxCC"/>
    <property type="match status" value="1"/>
</dbReference>
<dbReference type="RefSeq" id="WP_338737393.1">
    <property type="nucleotide sequence ID" value="NZ_CP146612.1"/>
</dbReference>
<organism evidence="1 2">
    <name type="scientific">Candidatus Dehalogenimonas loeffleri</name>
    <dbReference type="NCBI Taxonomy" id="3127115"/>
    <lineage>
        <taxon>Bacteria</taxon>
        <taxon>Bacillati</taxon>
        <taxon>Chloroflexota</taxon>
        <taxon>Dehalococcoidia</taxon>
        <taxon>Dehalococcoidales</taxon>
        <taxon>Dehalococcoidaceae</taxon>
        <taxon>Dehalogenimonas</taxon>
    </lineage>
</organism>
<dbReference type="PANTHER" id="PTHR35866:SF1">
    <property type="entry name" value="YKGJ FAMILY CYSTEINE CLUSTER PROTEIN"/>
    <property type="match status" value="1"/>
</dbReference>
<sequence length="210" mass="23339">MSLATTALTGLFSETDLTRINSLAATNFQNLGQKYQKFIAQVIRVLRENFPSATVYNDADLAQLAAIADVIGHDSRAMMKRLKTACTGCGWCCSKTKRIVVTEADADRISRKLKQKREALFVFNNGEWEIRQAQPCQWWNPRNGRCTIYNERPHTCRSWPLGINDNDINAIIPQSECNYAVVALAHKTVMLLQAIEAGQGVQPLAPAAGI</sequence>
<gene>
    <name evidence="1" type="ORF">V8247_08340</name>
</gene>
<dbReference type="Proteomes" id="UP001375370">
    <property type="component" value="Chromosome"/>
</dbReference>
<proteinExistence type="predicted"/>
<accession>A0ABZ2J2Z1</accession>
<evidence type="ECO:0000313" key="2">
    <source>
        <dbReference type="Proteomes" id="UP001375370"/>
    </source>
</evidence>
<dbReference type="PANTHER" id="PTHR35866">
    <property type="entry name" value="PUTATIVE-RELATED"/>
    <property type="match status" value="1"/>
</dbReference>